<evidence type="ECO:0000313" key="2">
    <source>
        <dbReference type="Proteomes" id="UP001152531"/>
    </source>
</evidence>
<organism evidence="1 2">
    <name type="scientific">[Candida] jaroonii</name>
    <dbReference type="NCBI Taxonomy" id="467808"/>
    <lineage>
        <taxon>Eukaryota</taxon>
        <taxon>Fungi</taxon>
        <taxon>Dikarya</taxon>
        <taxon>Ascomycota</taxon>
        <taxon>Saccharomycotina</taxon>
        <taxon>Pichiomycetes</taxon>
        <taxon>Debaryomycetaceae</taxon>
        <taxon>Yamadazyma</taxon>
    </lineage>
</organism>
<dbReference type="EMBL" id="CALSDN010000002">
    <property type="protein sequence ID" value="CAH6719394.1"/>
    <property type="molecule type" value="Genomic_DNA"/>
</dbReference>
<accession>A0ACA9Y394</accession>
<keyword evidence="2" id="KW-1185">Reference proteome</keyword>
<name>A0ACA9Y394_9ASCO</name>
<sequence length="691" mass="78708">MNFKLWIVLAFINLAFAKTEMFDLYSSGYQSFYACSGYLEGIATFCGPDSPYQYEACTCGNKNMRASFMACVKAMYADDSSLVDFFVNGCSENFAIELTKKDFEDSYDYYLEHAVDVSNDADFNMTEVIDYPVVIDPDTCKVWLASYKQFLGNYNNSYWLGIGLTSFWAAVLLMATVYNWTIYLFPSLNKKLVGPITNKIRKYITIPAIGRRRAEVKPMYGIFDALLPTRGESVIIGSFTIVCTVFCAWNIKPVEGDTIFGSVQESISRQIAVRTGILASAYMPLLILFAGRNNFLQWLTRWKFSTFIMFHRWIGRIAFILVTIHSIGYSITFTANYKLYMKDTYVIWGFIATISAGFIVLQGLLQLRRNWYEIFLIIHIILAALFIGGAWLHVVDLGYVAFYYACVGVWVLDRVIRFGRLFAFGFPMADVELFSDETFKVTVPKPSYWKSIPGGHAFVHFLRPSCFWQSHPFTFTNSAETENEIVLYIKIKGGLSHGLYQHLAGLPGRTTKMRVGIEGPYGESAPAKHYDNAVFIAGGNGIPGIYSEAWSLAQKSKNNDKIINLIWIIRDSKSLEWFSNELRLLKDTRINTTVYITKPNLDIESSDGEKKEKEDGNSVLSYESKLSHIIFKYGRPSLEDIVKEQVEESRGSTAFVTCGNPIMVDDLRYFVSQNLHPEKRVDFFEQLQVWA</sequence>
<keyword evidence="1" id="KW-0812">Transmembrane</keyword>
<proteinExistence type="predicted"/>
<evidence type="ECO:0000313" key="1">
    <source>
        <dbReference type="EMBL" id="CAH6719394.1"/>
    </source>
</evidence>
<reference evidence="1" key="1">
    <citation type="submission" date="2022-06" db="EMBL/GenBank/DDBJ databases">
        <authorList>
            <person name="Legras J.-L."/>
            <person name="Devillers H."/>
            <person name="Grondin C."/>
        </authorList>
    </citation>
    <scope>NUCLEOTIDE SEQUENCE</scope>
    <source>
        <strain evidence="1">CLIB 1444</strain>
    </source>
</reference>
<keyword evidence="1" id="KW-0472">Membrane</keyword>
<dbReference type="Proteomes" id="UP001152531">
    <property type="component" value="Unassembled WGS sequence"/>
</dbReference>
<comment type="caution">
    <text evidence="1">The sequence shown here is derived from an EMBL/GenBank/DDBJ whole genome shotgun (WGS) entry which is preliminary data.</text>
</comment>
<gene>
    <name evidence="1" type="ORF">CLIB1444_02S07536</name>
</gene>
<protein>
    <submittedName>
        <fullName evidence="1">Ferric reductase transmembrane component 3</fullName>
    </submittedName>
</protein>